<feature type="non-terminal residue" evidence="1">
    <location>
        <position position="48"/>
    </location>
</feature>
<gene>
    <name evidence="1" type="ORF">DERYTH_LOCUS28688</name>
</gene>
<dbReference type="EMBL" id="CAJVPY010073242">
    <property type="protein sequence ID" value="CAG8829457.1"/>
    <property type="molecule type" value="Genomic_DNA"/>
</dbReference>
<reference evidence="1" key="1">
    <citation type="submission" date="2021-06" db="EMBL/GenBank/DDBJ databases">
        <authorList>
            <person name="Kallberg Y."/>
            <person name="Tangrot J."/>
            <person name="Rosling A."/>
        </authorList>
    </citation>
    <scope>NUCLEOTIDE SEQUENCE</scope>
    <source>
        <strain evidence="1">MA453B</strain>
    </source>
</reference>
<evidence type="ECO:0000313" key="2">
    <source>
        <dbReference type="Proteomes" id="UP000789405"/>
    </source>
</evidence>
<feature type="non-terminal residue" evidence="1">
    <location>
        <position position="1"/>
    </location>
</feature>
<dbReference type="AlphaFoldDB" id="A0A9N9KHK9"/>
<comment type="caution">
    <text evidence="1">The sequence shown here is derived from an EMBL/GenBank/DDBJ whole genome shotgun (WGS) entry which is preliminary data.</text>
</comment>
<keyword evidence="2" id="KW-1185">Reference proteome</keyword>
<evidence type="ECO:0000313" key="1">
    <source>
        <dbReference type="EMBL" id="CAG8829457.1"/>
    </source>
</evidence>
<sequence>VSIPTESSHTSNSEYMISKDNKSLLETKVSVSSNPAHSHAYFCNKTLD</sequence>
<accession>A0A9N9KHK9</accession>
<organism evidence="1 2">
    <name type="scientific">Dentiscutata erythropus</name>
    <dbReference type="NCBI Taxonomy" id="1348616"/>
    <lineage>
        <taxon>Eukaryota</taxon>
        <taxon>Fungi</taxon>
        <taxon>Fungi incertae sedis</taxon>
        <taxon>Mucoromycota</taxon>
        <taxon>Glomeromycotina</taxon>
        <taxon>Glomeromycetes</taxon>
        <taxon>Diversisporales</taxon>
        <taxon>Gigasporaceae</taxon>
        <taxon>Dentiscutata</taxon>
    </lineage>
</organism>
<name>A0A9N9KHK9_9GLOM</name>
<proteinExistence type="predicted"/>
<protein>
    <submittedName>
        <fullName evidence="1">21317_t:CDS:1</fullName>
    </submittedName>
</protein>
<dbReference type="Proteomes" id="UP000789405">
    <property type="component" value="Unassembled WGS sequence"/>
</dbReference>